<accession>E3JD98</accession>
<dbReference type="Proteomes" id="UP000002484">
    <property type="component" value="Chromosome"/>
</dbReference>
<dbReference type="AlphaFoldDB" id="E3JD98"/>
<reference evidence="1 2" key="1">
    <citation type="submission" date="2010-10" db="EMBL/GenBank/DDBJ databases">
        <title>Complete sequence of Frankia sp. EuI1c.</title>
        <authorList>
            <consortium name="US DOE Joint Genome Institute"/>
            <person name="Lucas S."/>
            <person name="Copeland A."/>
            <person name="Lapidus A."/>
            <person name="Cheng J.-F."/>
            <person name="Bruce D."/>
            <person name="Goodwin L."/>
            <person name="Pitluck S."/>
            <person name="Chertkov O."/>
            <person name="Detter J.C."/>
            <person name="Han C."/>
            <person name="Tapia R."/>
            <person name="Land M."/>
            <person name="Hauser L."/>
            <person name="Jeffries C."/>
            <person name="Kyrpides N."/>
            <person name="Ivanova N."/>
            <person name="Mikhailova N."/>
            <person name="Beauchemin N."/>
            <person name="Sen A."/>
            <person name="Sur S.A."/>
            <person name="Gtari M."/>
            <person name="Wall L."/>
            <person name="Tisa L."/>
            <person name="Woyke T."/>
        </authorList>
    </citation>
    <scope>NUCLEOTIDE SEQUENCE [LARGE SCALE GENOMIC DNA]</scope>
    <source>
        <strain evidence="2">DSM 45817 / CECT 9037 / EuI1c</strain>
    </source>
</reference>
<dbReference type="InParanoid" id="E3JD98"/>
<dbReference type="Pfam" id="PF03069">
    <property type="entry name" value="FmdA_AmdA"/>
    <property type="match status" value="1"/>
</dbReference>
<keyword evidence="2" id="KW-1185">Reference proteome</keyword>
<dbReference type="SUPFAM" id="SSF141130">
    <property type="entry name" value="Acetamidase/Formamidase-like"/>
    <property type="match status" value="1"/>
</dbReference>
<dbReference type="STRING" id="298654.FraEuI1c_4383"/>
<dbReference type="OrthoDB" id="9785236at2"/>
<organism evidence="1 2">
    <name type="scientific">Pseudofrankia inefficax (strain DSM 45817 / CECT 9037 / DDB 130130 / EuI1c)</name>
    <name type="common">Frankia inefficax</name>
    <dbReference type="NCBI Taxonomy" id="298654"/>
    <lineage>
        <taxon>Bacteria</taxon>
        <taxon>Bacillati</taxon>
        <taxon>Actinomycetota</taxon>
        <taxon>Actinomycetes</taxon>
        <taxon>Frankiales</taxon>
        <taxon>Frankiaceae</taxon>
        <taxon>Pseudofrankia</taxon>
    </lineage>
</organism>
<dbReference type="Gene3D" id="2.60.120.580">
    <property type="entry name" value="Acetamidase/Formamidase-like domains"/>
    <property type="match status" value="2"/>
</dbReference>
<dbReference type="RefSeq" id="WP_013425500.1">
    <property type="nucleotide sequence ID" value="NC_014666.1"/>
</dbReference>
<dbReference type="PANTHER" id="PTHR31891">
    <property type="entry name" value="FORMAMIDASE C869.04-RELATED"/>
    <property type="match status" value="1"/>
</dbReference>
<dbReference type="KEGG" id="fri:FraEuI1c_4383"/>
<name>E3JD98_PSEI1</name>
<dbReference type="Gene3D" id="3.10.28.20">
    <property type="entry name" value="Acetamidase/Formamidase-like domains"/>
    <property type="match status" value="1"/>
</dbReference>
<evidence type="ECO:0000313" key="1">
    <source>
        <dbReference type="EMBL" id="ADP82382.1"/>
    </source>
</evidence>
<gene>
    <name evidence="1" type="ordered locus">FraEuI1c_4383</name>
</gene>
<dbReference type="HOGENOM" id="CLU_032013_2_0_11"/>
<dbReference type="PANTHER" id="PTHR31891:SF1">
    <property type="entry name" value="FORMAMIDASE C869.04-RELATED"/>
    <property type="match status" value="1"/>
</dbReference>
<dbReference type="EMBL" id="CP002299">
    <property type="protein sequence ID" value="ADP82382.1"/>
    <property type="molecule type" value="Genomic_DNA"/>
</dbReference>
<proteinExistence type="predicted"/>
<dbReference type="InterPro" id="IPR004304">
    <property type="entry name" value="FmdA_AmdA"/>
</dbReference>
<evidence type="ECO:0000313" key="2">
    <source>
        <dbReference type="Proteomes" id="UP000002484"/>
    </source>
</evidence>
<sequence>MTDQHEAFEAELAGDKPGALIEPFPVLQPLKGGADEAYLAASPENVLWGRLPTGSDQPVRTVRPGTEVLIDTVSHEGVLEDQGRDPVAFFAGFGVPADEVLTDAVAVAARSAHTPGLDGPHVITGPIAVLGARPGDVLAVHVLELTPRTPYGVVSNRHGRGALPGELPAGPDPVFTFCRAGNGPQGPTGTIETDAGTITFPLRFFLGITGVAQAEDRHHSSVPPGRHGGNIDVSMMTAGATLYLPVQVPEALVYVGDPHFAQGDGEVALTAFEAPLRARLRFDVITRDQRAHADRPYAETDEYLIPIGLDEDLDAAMRDCVRAALELLERRYRIERAVAYAYLSAATDFAVSQVVDIVQGVHARIRKADLAALARPDPPAAEGPASVQT</sequence>
<dbReference type="GO" id="GO:0016811">
    <property type="term" value="F:hydrolase activity, acting on carbon-nitrogen (but not peptide) bonds, in linear amides"/>
    <property type="evidence" value="ECO:0007669"/>
    <property type="project" value="InterPro"/>
</dbReference>
<protein>
    <submittedName>
        <fullName evidence="1">Acetamidase/Formamidase</fullName>
    </submittedName>
</protein>
<dbReference type="eggNOG" id="COG2421">
    <property type="taxonomic scope" value="Bacteria"/>
</dbReference>